<organism evidence="3 4">
    <name type="scientific">Cristinia sonorae</name>
    <dbReference type="NCBI Taxonomy" id="1940300"/>
    <lineage>
        <taxon>Eukaryota</taxon>
        <taxon>Fungi</taxon>
        <taxon>Dikarya</taxon>
        <taxon>Basidiomycota</taxon>
        <taxon>Agaricomycotina</taxon>
        <taxon>Agaricomycetes</taxon>
        <taxon>Agaricomycetidae</taxon>
        <taxon>Agaricales</taxon>
        <taxon>Pleurotineae</taxon>
        <taxon>Stephanosporaceae</taxon>
        <taxon>Cristinia</taxon>
    </lineage>
</organism>
<sequence>MAPVFTLVRAFAISALLVGALPAVFSAPVPGQAVETVGGHQAEKRYFGACWGGCYNTVVDPSSDDAEPAPAKSVVPDIIAVIKGLTSPSPSPSKLASLTDGDNSEEDDGTPNALLKFNYKSDSKDSATTKKPISVNIITLDAGESSTGSDLLDKILDAIPEVSSSDDLA</sequence>
<dbReference type="EMBL" id="JAEVFJ010000040">
    <property type="protein sequence ID" value="KAH8087805.1"/>
    <property type="molecule type" value="Genomic_DNA"/>
</dbReference>
<evidence type="ECO:0000256" key="2">
    <source>
        <dbReference type="SAM" id="SignalP"/>
    </source>
</evidence>
<proteinExistence type="predicted"/>
<feature type="signal peptide" evidence="2">
    <location>
        <begin position="1"/>
        <end position="26"/>
    </location>
</feature>
<keyword evidence="2" id="KW-0732">Signal</keyword>
<evidence type="ECO:0000256" key="1">
    <source>
        <dbReference type="SAM" id="MobiDB-lite"/>
    </source>
</evidence>
<dbReference type="OrthoDB" id="2789996at2759"/>
<comment type="caution">
    <text evidence="3">The sequence shown here is derived from an EMBL/GenBank/DDBJ whole genome shotgun (WGS) entry which is preliminary data.</text>
</comment>
<evidence type="ECO:0000313" key="4">
    <source>
        <dbReference type="Proteomes" id="UP000813824"/>
    </source>
</evidence>
<accession>A0A8K0UHA7</accession>
<protein>
    <submittedName>
        <fullName evidence="3">Uncharacterized protein</fullName>
    </submittedName>
</protein>
<dbReference type="AlphaFoldDB" id="A0A8K0UHA7"/>
<dbReference type="Proteomes" id="UP000813824">
    <property type="component" value="Unassembled WGS sequence"/>
</dbReference>
<name>A0A8K0UHA7_9AGAR</name>
<keyword evidence="4" id="KW-1185">Reference proteome</keyword>
<feature type="chain" id="PRO_5035470958" evidence="2">
    <location>
        <begin position="27"/>
        <end position="169"/>
    </location>
</feature>
<gene>
    <name evidence="3" type="ORF">BXZ70DRAFT_1044428</name>
</gene>
<reference evidence="3" key="1">
    <citation type="journal article" date="2021" name="New Phytol.">
        <title>Evolutionary innovations through gain and loss of genes in the ectomycorrhizal Boletales.</title>
        <authorList>
            <person name="Wu G."/>
            <person name="Miyauchi S."/>
            <person name="Morin E."/>
            <person name="Kuo A."/>
            <person name="Drula E."/>
            <person name="Varga T."/>
            <person name="Kohler A."/>
            <person name="Feng B."/>
            <person name="Cao Y."/>
            <person name="Lipzen A."/>
            <person name="Daum C."/>
            <person name="Hundley H."/>
            <person name="Pangilinan J."/>
            <person name="Johnson J."/>
            <person name="Barry K."/>
            <person name="LaButti K."/>
            <person name="Ng V."/>
            <person name="Ahrendt S."/>
            <person name="Min B."/>
            <person name="Choi I.G."/>
            <person name="Park H."/>
            <person name="Plett J.M."/>
            <person name="Magnuson J."/>
            <person name="Spatafora J.W."/>
            <person name="Nagy L.G."/>
            <person name="Henrissat B."/>
            <person name="Grigoriev I.V."/>
            <person name="Yang Z.L."/>
            <person name="Xu J."/>
            <person name="Martin F.M."/>
        </authorList>
    </citation>
    <scope>NUCLEOTIDE SEQUENCE</scope>
    <source>
        <strain evidence="3">KKN 215</strain>
    </source>
</reference>
<evidence type="ECO:0000313" key="3">
    <source>
        <dbReference type="EMBL" id="KAH8087805.1"/>
    </source>
</evidence>
<feature type="region of interest" description="Disordered" evidence="1">
    <location>
        <begin position="85"/>
        <end position="111"/>
    </location>
</feature>